<protein>
    <submittedName>
        <fullName evidence="1">Uncharacterized protein</fullName>
    </submittedName>
</protein>
<dbReference type="EMBL" id="GBXM01058499">
    <property type="protein sequence ID" value="JAH50078.1"/>
    <property type="molecule type" value="Transcribed_RNA"/>
</dbReference>
<organism evidence="1">
    <name type="scientific">Anguilla anguilla</name>
    <name type="common">European freshwater eel</name>
    <name type="synonym">Muraena anguilla</name>
    <dbReference type="NCBI Taxonomy" id="7936"/>
    <lineage>
        <taxon>Eukaryota</taxon>
        <taxon>Metazoa</taxon>
        <taxon>Chordata</taxon>
        <taxon>Craniata</taxon>
        <taxon>Vertebrata</taxon>
        <taxon>Euteleostomi</taxon>
        <taxon>Actinopterygii</taxon>
        <taxon>Neopterygii</taxon>
        <taxon>Teleostei</taxon>
        <taxon>Anguilliformes</taxon>
        <taxon>Anguillidae</taxon>
        <taxon>Anguilla</taxon>
    </lineage>
</organism>
<reference evidence="1" key="2">
    <citation type="journal article" date="2015" name="Fish Shellfish Immunol.">
        <title>Early steps in the European eel (Anguilla anguilla)-Vibrio vulnificus interaction in the gills: Role of the RtxA13 toxin.</title>
        <authorList>
            <person name="Callol A."/>
            <person name="Pajuelo D."/>
            <person name="Ebbesson L."/>
            <person name="Teles M."/>
            <person name="MacKenzie S."/>
            <person name="Amaro C."/>
        </authorList>
    </citation>
    <scope>NUCLEOTIDE SEQUENCE</scope>
</reference>
<sequence length="56" mass="6406">MHVAKQCFALLQKKVVLKEYRGVRQASDCCQCETPNVFFKFFLIVISSPLPSSCYC</sequence>
<name>A0A0E9T6E7_ANGAN</name>
<accession>A0A0E9T6E7</accession>
<dbReference type="EMBL" id="GBXM01060324">
    <property type="protein sequence ID" value="JAH48253.1"/>
    <property type="molecule type" value="Transcribed_RNA"/>
</dbReference>
<evidence type="ECO:0000313" key="1">
    <source>
        <dbReference type="EMBL" id="JAH48253.1"/>
    </source>
</evidence>
<reference evidence="1" key="1">
    <citation type="submission" date="2014-11" db="EMBL/GenBank/DDBJ databases">
        <authorList>
            <person name="Amaro Gonzalez C."/>
        </authorList>
    </citation>
    <scope>NUCLEOTIDE SEQUENCE</scope>
</reference>
<dbReference type="AlphaFoldDB" id="A0A0E9T6E7"/>
<proteinExistence type="predicted"/>